<protein>
    <submittedName>
        <fullName evidence="1">Uncharacterized protein</fullName>
    </submittedName>
</protein>
<dbReference type="Proteomes" id="UP001234297">
    <property type="component" value="Chromosome 5"/>
</dbReference>
<proteinExistence type="predicted"/>
<evidence type="ECO:0000313" key="1">
    <source>
        <dbReference type="EMBL" id="KAJ8641374.1"/>
    </source>
</evidence>
<organism evidence="1 2">
    <name type="scientific">Persea americana</name>
    <name type="common">Avocado</name>
    <dbReference type="NCBI Taxonomy" id="3435"/>
    <lineage>
        <taxon>Eukaryota</taxon>
        <taxon>Viridiplantae</taxon>
        <taxon>Streptophyta</taxon>
        <taxon>Embryophyta</taxon>
        <taxon>Tracheophyta</taxon>
        <taxon>Spermatophyta</taxon>
        <taxon>Magnoliopsida</taxon>
        <taxon>Magnoliidae</taxon>
        <taxon>Laurales</taxon>
        <taxon>Lauraceae</taxon>
        <taxon>Persea</taxon>
    </lineage>
</organism>
<evidence type="ECO:0000313" key="2">
    <source>
        <dbReference type="Proteomes" id="UP001234297"/>
    </source>
</evidence>
<reference evidence="1 2" key="1">
    <citation type="journal article" date="2022" name="Hortic Res">
        <title>A haplotype resolved chromosomal level avocado genome allows analysis of novel avocado genes.</title>
        <authorList>
            <person name="Nath O."/>
            <person name="Fletcher S.J."/>
            <person name="Hayward A."/>
            <person name="Shaw L.M."/>
            <person name="Masouleh A.K."/>
            <person name="Furtado A."/>
            <person name="Henry R.J."/>
            <person name="Mitter N."/>
        </authorList>
    </citation>
    <scope>NUCLEOTIDE SEQUENCE [LARGE SCALE GENOMIC DNA]</scope>
    <source>
        <strain evidence="2">cv. Hass</strain>
    </source>
</reference>
<keyword evidence="2" id="KW-1185">Reference proteome</keyword>
<sequence length="107" mass="11909">MSKKTVVSVELLCSKCRKKVMKLVADIEGINSIVLDSSKGTATIIGEADPAIIIKKVRKIRKSAAFVSVGPSKEEKKDYRLDLPQTCQRCDTWYVINEYPYGPCSIL</sequence>
<name>A0ACC2M6Z1_PERAE</name>
<gene>
    <name evidence="1" type="ORF">MRB53_018068</name>
</gene>
<comment type="caution">
    <text evidence="1">The sequence shown here is derived from an EMBL/GenBank/DDBJ whole genome shotgun (WGS) entry which is preliminary data.</text>
</comment>
<accession>A0ACC2M6Z1</accession>
<dbReference type="EMBL" id="CM056813">
    <property type="protein sequence ID" value="KAJ8641374.1"/>
    <property type="molecule type" value="Genomic_DNA"/>
</dbReference>